<proteinExistence type="predicted"/>
<keyword evidence="2" id="KW-1185">Reference proteome</keyword>
<protein>
    <submittedName>
        <fullName evidence="1">Uncharacterized protein</fullName>
    </submittedName>
</protein>
<organism evidence="1 2">
    <name type="scientific">Bradyrhizobium sacchari</name>
    <dbReference type="NCBI Taxonomy" id="1399419"/>
    <lineage>
        <taxon>Bacteria</taxon>
        <taxon>Pseudomonadati</taxon>
        <taxon>Pseudomonadota</taxon>
        <taxon>Alphaproteobacteria</taxon>
        <taxon>Hyphomicrobiales</taxon>
        <taxon>Nitrobacteraceae</taxon>
        <taxon>Bradyrhizobium</taxon>
    </lineage>
</organism>
<reference evidence="1 2" key="1">
    <citation type="submission" date="2019-06" db="EMBL/GenBank/DDBJ databases">
        <title>Genomic Encyclopedia of Type Strains, Phase IV (KMG-V): Genome sequencing to study the core and pangenomes of soil and plant-associated prokaryotes.</title>
        <authorList>
            <person name="Whitman W."/>
        </authorList>
    </citation>
    <scope>NUCLEOTIDE SEQUENCE [LARGE SCALE GENOMIC DNA]</scope>
    <source>
        <strain evidence="1 2">BR 10556</strain>
    </source>
</reference>
<evidence type="ECO:0000313" key="2">
    <source>
        <dbReference type="Proteomes" id="UP000315914"/>
    </source>
</evidence>
<name>A0A560KCZ1_9BRAD</name>
<accession>A0A560KCZ1</accession>
<comment type="caution">
    <text evidence="1">The sequence shown here is derived from an EMBL/GenBank/DDBJ whole genome shotgun (WGS) entry which is preliminary data.</text>
</comment>
<evidence type="ECO:0000313" key="1">
    <source>
        <dbReference type="EMBL" id="TWB80869.1"/>
    </source>
</evidence>
<sequence length="101" mass="11061">MATSFLLITYGKTAALGKNQSTLNATRVSGVELIRSAQSRQVHYTCRGLEETFKCLQALNAQTVLARPLLLRCGNTELGRVHSDTKMSATLLPLKTLSPHF</sequence>
<gene>
    <name evidence="1" type="ORF">FBZ95_10286</name>
</gene>
<dbReference type="Proteomes" id="UP000315914">
    <property type="component" value="Unassembled WGS sequence"/>
</dbReference>
<dbReference type="AlphaFoldDB" id="A0A560KCZ1"/>
<dbReference type="RefSeq" id="WP_136615735.1">
    <property type="nucleotide sequence ID" value="NZ_LWIG01000059.1"/>
</dbReference>
<dbReference type="EMBL" id="VITW01000002">
    <property type="protein sequence ID" value="TWB80869.1"/>
    <property type="molecule type" value="Genomic_DNA"/>
</dbReference>